<feature type="domain" description="DUF7973" evidence="2">
    <location>
        <begin position="6"/>
        <end position="156"/>
    </location>
</feature>
<reference evidence="3 4" key="1">
    <citation type="submission" date="2016-01" db="EMBL/GenBank/DDBJ databases">
        <authorList>
            <person name="Oliw E.H."/>
        </authorList>
    </citation>
    <scope>NUCLEOTIDE SEQUENCE [LARGE SCALE GENOMIC DNA]</scope>
    <source>
        <strain evidence="3 4">FRB97</strain>
    </source>
</reference>
<feature type="transmembrane region" description="Helical" evidence="1">
    <location>
        <begin position="49"/>
        <end position="73"/>
    </location>
</feature>
<feature type="domain" description="DUF7973" evidence="2">
    <location>
        <begin position="169"/>
        <end position="295"/>
    </location>
</feature>
<keyword evidence="4" id="KW-1185">Reference proteome</keyword>
<feature type="transmembrane region" description="Helical" evidence="1">
    <location>
        <begin position="177"/>
        <end position="196"/>
    </location>
</feature>
<evidence type="ECO:0000313" key="3">
    <source>
        <dbReference type="EMBL" id="ATA21564.1"/>
    </source>
</evidence>
<dbReference type="RefSeq" id="WP_095848144.1">
    <property type="nucleotide sequence ID" value="NZ_CP014136.1"/>
</dbReference>
<proteinExistence type="predicted"/>
<gene>
    <name evidence="3" type="ORF">AWC35_20670</name>
</gene>
<dbReference type="OrthoDB" id="4484645at2"/>
<feature type="transmembrane region" description="Helical" evidence="1">
    <location>
        <begin position="124"/>
        <end position="146"/>
    </location>
</feature>
<name>A0A250B5W5_9GAMM</name>
<protein>
    <submittedName>
        <fullName evidence="3">Permease</fullName>
    </submittedName>
</protein>
<evidence type="ECO:0000259" key="2">
    <source>
        <dbReference type="Pfam" id="PF25928"/>
    </source>
</evidence>
<dbReference type="InterPro" id="IPR058279">
    <property type="entry name" value="DUF7973"/>
</dbReference>
<evidence type="ECO:0000256" key="1">
    <source>
        <dbReference type="SAM" id="Phobius"/>
    </source>
</evidence>
<feature type="transmembrane region" description="Helical" evidence="1">
    <location>
        <begin position="7"/>
        <end position="37"/>
    </location>
</feature>
<dbReference type="AlphaFoldDB" id="A0A250B5W5"/>
<feature type="transmembrane region" description="Helical" evidence="1">
    <location>
        <begin position="85"/>
        <end position="112"/>
    </location>
</feature>
<feature type="transmembrane region" description="Helical" evidence="1">
    <location>
        <begin position="277"/>
        <end position="300"/>
    </location>
</feature>
<feature type="transmembrane region" description="Helical" evidence="1">
    <location>
        <begin position="231"/>
        <end position="257"/>
    </location>
</feature>
<organism evidence="3 4">
    <name type="scientific">Gibbsiella quercinecans</name>
    <dbReference type="NCBI Taxonomy" id="929813"/>
    <lineage>
        <taxon>Bacteria</taxon>
        <taxon>Pseudomonadati</taxon>
        <taxon>Pseudomonadota</taxon>
        <taxon>Gammaproteobacteria</taxon>
        <taxon>Enterobacterales</taxon>
        <taxon>Yersiniaceae</taxon>
        <taxon>Gibbsiella</taxon>
    </lineage>
</organism>
<sequence length="301" mass="31329">MNSFDILVAFGGGVFGAAVGALAAFEFVGILVIVMAIVQIITGAPSEFILFPFGFFGPHTGGFAAGVAATAYAAKKGMLSSGRDITAGLSGLGAYDVLLIGGIFGVLGYAIAWGLNQIPAFAPGYAWTDTVALTVVISGMVVRLAFGKTGLLGKPELGIRHCYPPQDKCWMPYHSRIPQLSVLGVGIGLMAGYLGHKFGGDGALLAFGLSAFSLIFLHFNTQVPVSHHIALPAALAAMFSQSLIWAAIVGLLCALLGEFVSRVFLVHGDTHIDPPAMTIAIMTTLVNLLAMLGFFTLLPLL</sequence>
<evidence type="ECO:0000313" key="4">
    <source>
        <dbReference type="Proteomes" id="UP000217182"/>
    </source>
</evidence>
<dbReference type="Proteomes" id="UP000217182">
    <property type="component" value="Chromosome"/>
</dbReference>
<keyword evidence="1" id="KW-0472">Membrane</keyword>
<accession>A0A250B5W5</accession>
<dbReference type="KEGG" id="gqu:AWC35_20670"/>
<dbReference type="EMBL" id="CP014136">
    <property type="protein sequence ID" value="ATA21564.1"/>
    <property type="molecule type" value="Genomic_DNA"/>
</dbReference>
<feature type="transmembrane region" description="Helical" evidence="1">
    <location>
        <begin position="202"/>
        <end position="219"/>
    </location>
</feature>
<dbReference type="Pfam" id="PF25928">
    <property type="entry name" value="DUF7973"/>
    <property type="match status" value="2"/>
</dbReference>
<keyword evidence="1" id="KW-1133">Transmembrane helix</keyword>
<keyword evidence="1" id="KW-0812">Transmembrane</keyword>